<feature type="non-terminal residue" evidence="2">
    <location>
        <position position="122"/>
    </location>
</feature>
<keyword evidence="1" id="KW-0812">Transmembrane</keyword>
<feature type="transmembrane region" description="Helical" evidence="1">
    <location>
        <begin position="34"/>
        <end position="56"/>
    </location>
</feature>
<dbReference type="HOGENOM" id="CLU_044088_2_0_1"/>
<gene>
    <name evidence="2" type="ORF">BDDG_09962</name>
</gene>
<evidence type="ECO:0000313" key="2">
    <source>
        <dbReference type="EMBL" id="EGE87011.2"/>
    </source>
</evidence>
<feature type="transmembrane region" description="Helical" evidence="1">
    <location>
        <begin position="68"/>
        <end position="93"/>
    </location>
</feature>
<protein>
    <submittedName>
        <fullName evidence="2">Uncharacterized protein</fullName>
    </submittedName>
</protein>
<reference evidence="2" key="1">
    <citation type="submission" date="2010-03" db="EMBL/GenBank/DDBJ databases">
        <title>Annotation of Blastomyces dermatitidis strain ATCC 18188.</title>
        <authorList>
            <consortium name="The Broad Institute Genome Sequencing Platform"/>
            <consortium name="Broad Institute Genome Sequencing Center for Infectious Disease."/>
            <person name="Cuomo C."/>
            <person name="Klein B."/>
            <person name="Sullivan T."/>
            <person name="Heitman J."/>
            <person name="Young S."/>
            <person name="Zeng Q."/>
            <person name="Gargeya S."/>
            <person name="Alvarado L."/>
            <person name="Berlin A.M."/>
            <person name="Chapman S.B."/>
            <person name="Chen Z."/>
            <person name="Freedman E."/>
            <person name="Gellesch M."/>
            <person name="Goldberg J."/>
            <person name="Griggs A."/>
            <person name="Gujja S."/>
            <person name="Heilman E."/>
            <person name="Heiman D."/>
            <person name="Howarth C."/>
            <person name="Mehta T."/>
            <person name="Neiman D."/>
            <person name="Pearson M."/>
            <person name="Roberts A."/>
            <person name="Saif S."/>
            <person name="Shea T."/>
            <person name="Shenoy N."/>
            <person name="Sisk P."/>
            <person name="Stolte C."/>
            <person name="Sykes S."/>
            <person name="White J."/>
            <person name="Yandava C."/>
            <person name="Haas B."/>
            <person name="Nusbaum C."/>
            <person name="Birren B."/>
        </authorList>
    </citation>
    <scope>NUCLEOTIDE SEQUENCE [LARGE SCALE GENOMIC DNA]</scope>
    <source>
        <strain evidence="2">ATCC 18188</strain>
    </source>
</reference>
<feature type="non-terminal residue" evidence="2">
    <location>
        <position position="1"/>
    </location>
</feature>
<sequence length="122" mass="13593">FSHINRSAFTDNSKVNVKLLIENLKNTIMKKLSVLYIIRSFISLSTSSTACFSATLSQSSILISISDSSALTISVSIILTFTTSDFTVSAFIINSSHFKKMLYRLNKSYLLRIISLLNSIEI</sequence>
<name>F2TUU8_AJEDA</name>
<dbReference type="Proteomes" id="UP000007802">
    <property type="component" value="Unassembled WGS sequence"/>
</dbReference>
<evidence type="ECO:0000256" key="1">
    <source>
        <dbReference type="SAM" id="Phobius"/>
    </source>
</evidence>
<proteinExistence type="predicted"/>
<organism evidence="2">
    <name type="scientific">Ajellomyces dermatitidis (strain ATCC 18188 / CBS 674.68)</name>
    <name type="common">Blastomyces dermatitidis</name>
    <dbReference type="NCBI Taxonomy" id="653446"/>
    <lineage>
        <taxon>Eukaryota</taxon>
        <taxon>Fungi</taxon>
        <taxon>Dikarya</taxon>
        <taxon>Ascomycota</taxon>
        <taxon>Pezizomycotina</taxon>
        <taxon>Eurotiomycetes</taxon>
        <taxon>Eurotiomycetidae</taxon>
        <taxon>Onygenales</taxon>
        <taxon>Ajellomycetaceae</taxon>
        <taxon>Blastomyces</taxon>
    </lineage>
</organism>
<keyword evidence="1" id="KW-0472">Membrane</keyword>
<dbReference type="EMBL" id="GG749990">
    <property type="protein sequence ID" value="EGE87011.2"/>
    <property type="molecule type" value="Genomic_DNA"/>
</dbReference>
<accession>F2TUU8</accession>
<dbReference type="AlphaFoldDB" id="F2TUU8"/>
<keyword evidence="1" id="KW-1133">Transmembrane helix</keyword>